<reference evidence="1 2" key="1">
    <citation type="submission" date="2019-09" db="EMBL/GenBank/DDBJ databases">
        <title>YIM 48816 draft genome.</title>
        <authorList>
            <person name="Jiang L."/>
        </authorList>
    </citation>
    <scope>NUCLEOTIDE SEQUENCE [LARGE SCALE GENOMIC DNA]</scope>
    <source>
        <strain evidence="1 2">YIM 48816</strain>
    </source>
</reference>
<protein>
    <submittedName>
        <fullName evidence="1">Uncharacterized protein</fullName>
    </submittedName>
</protein>
<dbReference type="AlphaFoldDB" id="A0A6L3T2J1"/>
<gene>
    <name evidence="1" type="ORF">F6X53_11090</name>
</gene>
<proteinExistence type="predicted"/>
<name>A0A6L3T2J1_9HYPH</name>
<accession>A0A6L3T2J1</accession>
<sequence>MLDPYKILVRDQLYEDACALSSDAVRAAGAADALDAMKSANAAGRRAEARRLRRAGDTAAFLAGLDDAILDALCDGSIQKMLFDARNAERRRQQLRVVAGGR</sequence>
<dbReference type="RefSeq" id="WP_151000081.1">
    <property type="nucleotide sequence ID" value="NZ_BPQY01000035.1"/>
</dbReference>
<comment type="caution">
    <text evidence="1">The sequence shown here is derived from an EMBL/GenBank/DDBJ whole genome shotgun (WGS) entry which is preliminary data.</text>
</comment>
<evidence type="ECO:0000313" key="1">
    <source>
        <dbReference type="EMBL" id="KAB1079346.1"/>
    </source>
</evidence>
<evidence type="ECO:0000313" key="2">
    <source>
        <dbReference type="Proteomes" id="UP000474159"/>
    </source>
</evidence>
<organism evidence="1 2">
    <name type="scientific">Methylobacterium soli</name>
    <dbReference type="NCBI Taxonomy" id="553447"/>
    <lineage>
        <taxon>Bacteria</taxon>
        <taxon>Pseudomonadati</taxon>
        <taxon>Pseudomonadota</taxon>
        <taxon>Alphaproteobacteria</taxon>
        <taxon>Hyphomicrobiales</taxon>
        <taxon>Methylobacteriaceae</taxon>
        <taxon>Methylobacterium</taxon>
    </lineage>
</organism>
<dbReference type="EMBL" id="VZZK01000009">
    <property type="protein sequence ID" value="KAB1079346.1"/>
    <property type="molecule type" value="Genomic_DNA"/>
</dbReference>
<keyword evidence="2" id="KW-1185">Reference proteome</keyword>
<dbReference type="Proteomes" id="UP000474159">
    <property type="component" value="Unassembled WGS sequence"/>
</dbReference>